<feature type="compositionally biased region" description="Polar residues" evidence="8">
    <location>
        <begin position="1126"/>
        <end position="1136"/>
    </location>
</feature>
<evidence type="ECO:0000259" key="9">
    <source>
        <dbReference type="Pfam" id="PF05010"/>
    </source>
</evidence>
<feature type="compositionally biased region" description="Basic and acidic residues" evidence="8">
    <location>
        <begin position="107"/>
        <end position="121"/>
    </location>
</feature>
<evidence type="ECO:0000256" key="5">
    <source>
        <dbReference type="ARBA" id="ARBA00023054"/>
    </source>
</evidence>
<evidence type="ECO:0000313" key="11">
    <source>
        <dbReference type="Proteomes" id="UP000694567"/>
    </source>
</evidence>
<feature type="region of interest" description="Disordered" evidence="8">
    <location>
        <begin position="86"/>
        <end position="152"/>
    </location>
</feature>
<feature type="compositionally biased region" description="Pro residues" evidence="8">
    <location>
        <begin position="2033"/>
        <end position="2049"/>
    </location>
</feature>
<feature type="domain" description="Transforming acidic coiled-coil-containing protein C-terminal" evidence="9">
    <location>
        <begin position="2257"/>
        <end position="2457"/>
    </location>
</feature>
<feature type="region of interest" description="Disordered" evidence="8">
    <location>
        <begin position="326"/>
        <end position="351"/>
    </location>
</feature>
<dbReference type="PANTHER" id="PTHR13924">
    <property type="entry name" value="TRANSFORMING ACIDIC COILED-COIL CONTAINING PROTEIN 1/2"/>
    <property type="match status" value="1"/>
</dbReference>
<feature type="compositionally biased region" description="Polar residues" evidence="8">
    <location>
        <begin position="1661"/>
        <end position="1674"/>
    </location>
</feature>
<sequence length="2463" mass="267050">MKQINISIVGSNSNEGISSYSAEDLSNPNSSVVSSEVTGQNTILQEQGGQTDSNFLKQAAEARERSLPISMPFADCAKEHVTADLTSSNDKLPTSNCNEALPSPAPVKDKEEGIAHAKSVDRGPNCDNIAAASMKNSENDPRNPSVDPSPPAAITEMQGVTQMSLSELGSLWQSEQLGGMREPHVNTFPQGKEAGDYFTAQEAKQERGVLEVGQPQTVMQQGRQNTDGGEGLLMKKETLILNYPATGGSDSEKFGAIVNAQGFTEISEVCNLQMGAVTTAKGNEANPALSGSKGEQSEACTTLMSELPSNPPNLFLVPKLEEPWREYVPGNDSQEPMKNEAVKTASEKTEPIFQRELQKEDELVSAENFSVPLSFKQEEEQKSAVTTESPKDEASSNDIVKADDVSRESTTLSETESIISPTKENSLVDKRLLLEEYALSISLRRSTELNQKETEASLTEEKNEIRIEEAQETETSELPEGSTGAERQLLDSVSSHHQDVENAHLGHNPEAFSLCEKTSTGDLGEKAGGKPLNLDSNFKLPKDNSHSLVYKPEQQMSKEKTDATDDLENKLVASPQFPKEACPLSFDCFNTEAEDKTLGQPGCNETEKVCLADVHSSLLLHAENNNIKQSKQDESWEKDFATETVLESECKAESQGKPESSSTSGESAKIFKSKPELQGFSELAGTMAVQTEEASQFSETKEQTRHITEVFCSDPERGPAAAAAQSNAVDGIQQEKHQIVVKSFTEDKDLALKSECKSDVLMQTQLEQVAAESHRNTQMACSETSQAVVGTSGLTPQQVQVEEGGDSPVSENNCPSESDTCSSLETLECSIRELQENADVPTALPQAEQMENSVPVASDSDWVSNTGLEQQKQQSSLTTVTRADDQEHKERALKPERPLDLNNHSNIPEVPLNISNNLNKESSVLGTAPTQCNSDTAKEKDKDKSSALVSEDMCSSEHGQNISGVAMLNLQDCNEQNKTDLKAEKNCQSKQTSNEPEQDNNSLISASQHEAACHSDTFSKESDKNEQPGSVCGIKDNTGESHAAAINALPGTQNSASATNISQALPSDTEIAHTSDNSEKNDPQISHPETQGKMPLMAKNSEKIEDLTADREIIQKDGNMELSFEDSASVTETSNMKSDKSPGAQGSLSPLPAHGEVVPTDQSYKSSCIQKTPEEPGYCQANFTALSTQTSALSHPSQQPGNNTNNGTGGVLLNNELEVVACQNALEGNSNLQMAAGSQVFAHLGSSPRVSTGKPANSENSSAGSMRVNEKDVPDQSFQGDGDRSLALPEPLNVGHSTGNLSQFNSEKLKKEISAVKSKERKSEANFKEQQSDSSAESLLALPTLEGKLLSLSSVVKQEGCNEEISTSICIDDKYGKILEKAGNSEKMEELSKDNNNITRHEALTCSSLEIGSSLPDFREHISQIFKKTVHSTLSAELPQLLSENHAGFKQSPVAKDTAELCGAENSSEPNKAGKGAPKGTSEAEGQEFSLATETSCSLIAEVYAISSKSHVFPSMTCKCESSLCSLVSHLIFTRSSDSEEAFETPESTTPVKAPPSPPQPPPEAAAAAAVVADVAEQEIKPQLPLEDTGKDESAEESPFRPPSHSFSTVFDEDKPIASSGTYNLDFDNIELVDSLHALGPSSPESKNRDPKANVRRKSTDSVPVSKSTLSRSLSLQASDFDGASYLGNSETLAPAADVYGTGSSSASSTLKRTKKSRPASLKKKQSAKKSLDAPPVKETPQEPSDLGQEACAPGEDKTASEAKADSVKPECTEPSKISAEKQEAPPVPEGSHPLDPESFEGISAFSTGGSKVQNSPPANKKTLPLTTAPEAVEVTPPDTGGQEDPPVKGIAVRLEFDYSEEKGVSEDQQESTPPPKKAGKKPGAKMPLRRPKTKKSVEKLDNAPTTPTKSPTDPNEIPITKGSYTFDIDKWDDPNFNPFSSSTKMQESPKLPQQTYSFEPDMCEDSIDPFKSSSKIASSPSKSPASFEIPASANETNGTEGDNSNKPAKKKKTPLKTDTFRVKKSPKRSPLSDPPSQDPTPLPTPETPPVISTVVHATDEEKLASSVTSQKWTCMTVDLNTDKQDYPQPSDLSTFVNETKFSSPTEELEYGNSYEIEYMEKIGSSVPQDDSTPKKQSLYLMFDAQQESPVKSPPIRLSDSTTPCSGSSFEDPEAQQSSGIKIQHPASRVLAASQEAHLQSPDKSKQKDLEPMTLGTTPEAIEIREPAIPADVSISKSALYSRIGTSDVENTTGLLYPQQDLDSALRLARAEIVAKEREVSEWKEKYEESRREVMEMRKIVSEYEKTIAQMIEDEQREKSVSHHTVQQLIVEKEQALADLNSVEKSLADLFRRYEKMKEVLEGFRKNEEVLKKCAQEYLSRVKKEEQRYQALKIHAEEKLDRANAEIAQVRGKAQQEQAAYQASLRKEQLKVDALERTLEQKNKEIEELTKICDELIAKMGKS</sequence>
<feature type="compositionally biased region" description="Pro residues" evidence="8">
    <location>
        <begin position="1553"/>
        <end position="1564"/>
    </location>
</feature>
<feature type="compositionally biased region" description="Basic residues" evidence="8">
    <location>
        <begin position="1878"/>
        <end position="1895"/>
    </location>
</feature>
<feature type="compositionally biased region" description="Basic and acidic residues" evidence="8">
    <location>
        <begin position="1755"/>
        <end position="1784"/>
    </location>
</feature>
<feature type="compositionally biased region" description="Polar residues" evidence="8">
    <location>
        <begin position="1904"/>
        <end position="1914"/>
    </location>
</feature>
<evidence type="ECO:0000256" key="8">
    <source>
        <dbReference type="SAM" id="MobiDB-lite"/>
    </source>
</evidence>
<feature type="region of interest" description="Disordered" evidence="8">
    <location>
        <begin position="925"/>
        <end position="952"/>
    </location>
</feature>
<feature type="compositionally biased region" description="Polar residues" evidence="8">
    <location>
        <begin position="1702"/>
        <end position="1711"/>
    </location>
</feature>
<feature type="compositionally biased region" description="Polar residues" evidence="8">
    <location>
        <begin position="1248"/>
        <end position="1264"/>
    </location>
</feature>
<dbReference type="Proteomes" id="UP000694567">
    <property type="component" value="Unplaced"/>
</dbReference>
<feature type="compositionally biased region" description="Basic and acidic residues" evidence="8">
    <location>
        <begin position="2201"/>
        <end position="2211"/>
    </location>
</feature>
<feature type="compositionally biased region" description="Polar residues" evidence="8">
    <location>
        <begin position="867"/>
        <end position="881"/>
    </location>
</feature>
<feature type="compositionally biased region" description="Polar residues" evidence="8">
    <location>
        <begin position="1295"/>
        <end position="1306"/>
    </location>
</feature>
<proteinExistence type="inferred from homology"/>
<dbReference type="GO" id="GO:0007097">
    <property type="term" value="P:nuclear migration"/>
    <property type="evidence" value="ECO:0007669"/>
    <property type="project" value="TreeGrafter"/>
</dbReference>
<comment type="similarity">
    <text evidence="2">Belongs to the TACC family.</text>
</comment>
<evidence type="ECO:0000256" key="4">
    <source>
        <dbReference type="ARBA" id="ARBA00022553"/>
    </source>
</evidence>
<feature type="region of interest" description="Disordered" evidence="8">
    <location>
        <begin position="2146"/>
        <end position="2213"/>
    </location>
</feature>
<feature type="region of interest" description="Disordered" evidence="8">
    <location>
        <begin position="2082"/>
        <end position="2108"/>
    </location>
</feature>
<evidence type="ECO:0000256" key="1">
    <source>
        <dbReference type="ARBA" id="ARBA00004245"/>
    </source>
</evidence>
<feature type="compositionally biased region" description="Polar residues" evidence="8">
    <location>
        <begin position="1805"/>
        <end position="1818"/>
    </location>
</feature>
<evidence type="ECO:0000313" key="10">
    <source>
        <dbReference type="Ensembl" id="ENSBOBP00000023679.1"/>
    </source>
</evidence>
<feature type="coiled-coil region" evidence="7">
    <location>
        <begin position="2266"/>
        <end position="2459"/>
    </location>
</feature>
<feature type="compositionally biased region" description="Low complexity" evidence="8">
    <location>
        <begin position="1565"/>
        <end position="1575"/>
    </location>
</feature>
<feature type="region of interest" description="Disordered" evidence="8">
    <location>
        <begin position="1538"/>
        <end position="1618"/>
    </location>
</feature>
<feature type="compositionally biased region" description="Polar residues" evidence="8">
    <location>
        <begin position="657"/>
        <end position="666"/>
    </location>
</feature>
<keyword evidence="5 7" id="KW-0175">Coiled coil</keyword>
<feature type="region of interest" description="Disordered" evidence="8">
    <location>
        <begin position="1008"/>
        <end position="1036"/>
    </location>
</feature>
<dbReference type="GO" id="GO:0021987">
    <property type="term" value="P:cerebral cortex development"/>
    <property type="evidence" value="ECO:0007669"/>
    <property type="project" value="TreeGrafter"/>
</dbReference>
<evidence type="ECO:0000256" key="2">
    <source>
        <dbReference type="ARBA" id="ARBA00009423"/>
    </source>
</evidence>
<feature type="compositionally biased region" description="Polar residues" evidence="8">
    <location>
        <begin position="2159"/>
        <end position="2181"/>
    </location>
</feature>
<dbReference type="Pfam" id="PF05010">
    <property type="entry name" value="TACC_C"/>
    <property type="match status" value="1"/>
</dbReference>
<feature type="compositionally biased region" description="Basic and acidic residues" evidence="8">
    <location>
        <begin position="1011"/>
        <end position="1026"/>
    </location>
</feature>
<feature type="compositionally biased region" description="Basic and acidic residues" evidence="8">
    <location>
        <begin position="1855"/>
        <end position="1866"/>
    </location>
</feature>
<name>A0A8C0FUN1_BUBBB</name>
<keyword evidence="3" id="KW-0963">Cytoplasm</keyword>
<dbReference type="Ensembl" id="ENSBOBT00000024197.1">
    <property type="protein sequence ID" value="ENSBOBP00000023679.1"/>
    <property type="gene ID" value="ENSBOBG00000014002.1"/>
</dbReference>
<feature type="compositionally biased region" description="Low complexity" evidence="8">
    <location>
        <begin position="1970"/>
        <end position="1988"/>
    </location>
</feature>
<feature type="compositionally biased region" description="Basic residues" evidence="8">
    <location>
        <begin position="1712"/>
        <end position="1728"/>
    </location>
</feature>
<evidence type="ECO:0000256" key="7">
    <source>
        <dbReference type="SAM" id="Coils"/>
    </source>
</evidence>
<feature type="compositionally biased region" description="Polar residues" evidence="8">
    <location>
        <begin position="1"/>
        <end position="21"/>
    </location>
</feature>
<feature type="region of interest" description="Disordered" evidence="8">
    <location>
        <begin position="1072"/>
        <end position="1099"/>
    </location>
</feature>
<reference evidence="10" key="2">
    <citation type="submission" date="2025-09" db="UniProtKB">
        <authorList>
            <consortium name="Ensembl"/>
        </authorList>
    </citation>
    <scope>IDENTIFICATION</scope>
</reference>
<organism evidence="10 11">
    <name type="scientific">Bubo bubo</name>
    <name type="common">Eurasian eagle-owl</name>
    <name type="synonym">Strix bubo</name>
    <dbReference type="NCBI Taxonomy" id="30461"/>
    <lineage>
        <taxon>Eukaryota</taxon>
        <taxon>Metazoa</taxon>
        <taxon>Chordata</taxon>
        <taxon>Craniata</taxon>
        <taxon>Vertebrata</taxon>
        <taxon>Euteleostomi</taxon>
        <taxon>Archelosauria</taxon>
        <taxon>Archosauria</taxon>
        <taxon>Dinosauria</taxon>
        <taxon>Saurischia</taxon>
        <taxon>Theropoda</taxon>
        <taxon>Coelurosauria</taxon>
        <taxon>Aves</taxon>
        <taxon>Neognathae</taxon>
        <taxon>Neoaves</taxon>
        <taxon>Telluraves</taxon>
        <taxon>Strigiformes</taxon>
        <taxon>Strigidae</taxon>
        <taxon>Bubo</taxon>
    </lineage>
</organism>
<feature type="compositionally biased region" description="Basic and acidic residues" evidence="8">
    <location>
        <begin position="335"/>
        <end position="350"/>
    </location>
</feature>
<feature type="compositionally biased region" description="Basic and acidic residues" evidence="8">
    <location>
        <begin position="1307"/>
        <end position="1331"/>
    </location>
</feature>
<feature type="region of interest" description="Disordered" evidence="8">
    <location>
        <begin position="1115"/>
        <end position="1155"/>
    </location>
</feature>
<feature type="compositionally biased region" description="Polar residues" evidence="8">
    <location>
        <begin position="1190"/>
        <end position="1200"/>
    </location>
</feature>
<dbReference type="InterPro" id="IPR007707">
    <property type="entry name" value="TACC_C"/>
</dbReference>
<feature type="region of interest" description="Disordered" evidence="8">
    <location>
        <begin position="867"/>
        <end position="906"/>
    </location>
</feature>
<feature type="region of interest" description="Disordered" evidence="8">
    <location>
        <begin position="374"/>
        <end position="418"/>
    </location>
</feature>
<feature type="compositionally biased region" description="Polar residues" evidence="8">
    <location>
        <begin position="86"/>
        <end position="98"/>
    </location>
</feature>
<feature type="compositionally biased region" description="Low complexity" evidence="8">
    <location>
        <begin position="1201"/>
        <end position="1210"/>
    </location>
</feature>
<feature type="region of interest" description="Disordered" evidence="8">
    <location>
        <begin position="648"/>
        <end position="669"/>
    </location>
</feature>
<comment type="subcellular location">
    <subcellularLocation>
        <location evidence="1">Cytoplasm</location>
        <location evidence="1">Cytoskeleton</location>
    </subcellularLocation>
</comment>
<reference evidence="10" key="1">
    <citation type="submission" date="2025-08" db="UniProtKB">
        <authorList>
            <consortium name="Ensembl"/>
        </authorList>
    </citation>
    <scope>IDENTIFICATION</scope>
</reference>
<evidence type="ECO:0000256" key="3">
    <source>
        <dbReference type="ARBA" id="ARBA00022490"/>
    </source>
</evidence>
<feature type="compositionally biased region" description="Low complexity" evidence="8">
    <location>
        <begin position="408"/>
        <end position="417"/>
    </location>
</feature>
<feature type="compositionally biased region" description="Polar residues" evidence="8">
    <location>
        <begin position="925"/>
        <end position="935"/>
    </location>
</feature>
<evidence type="ECO:0000256" key="6">
    <source>
        <dbReference type="ARBA" id="ARBA00023212"/>
    </source>
</evidence>
<feature type="compositionally biased region" description="Basic and acidic residues" evidence="8">
    <location>
        <begin position="936"/>
        <end position="945"/>
    </location>
</feature>
<feature type="region of interest" description="Disordered" evidence="8">
    <location>
        <begin position="1464"/>
        <end position="1487"/>
    </location>
</feature>
<feature type="region of interest" description="Disordered" evidence="8">
    <location>
        <begin position="1"/>
        <end position="33"/>
    </location>
</feature>
<feature type="region of interest" description="Disordered" evidence="8">
    <location>
        <begin position="1694"/>
        <end position="2051"/>
    </location>
</feature>
<dbReference type="GO" id="GO:0005737">
    <property type="term" value="C:cytoplasm"/>
    <property type="evidence" value="ECO:0007669"/>
    <property type="project" value="TreeGrafter"/>
</dbReference>
<feature type="compositionally biased region" description="Basic and acidic residues" evidence="8">
    <location>
        <begin position="389"/>
        <end position="407"/>
    </location>
</feature>
<feature type="compositionally biased region" description="Polar residues" evidence="8">
    <location>
        <begin position="1938"/>
        <end position="1958"/>
    </location>
</feature>
<dbReference type="GO" id="GO:0005856">
    <property type="term" value="C:cytoskeleton"/>
    <property type="evidence" value="ECO:0007669"/>
    <property type="project" value="UniProtKB-SubCell"/>
</dbReference>
<feature type="compositionally biased region" description="Basic and acidic residues" evidence="8">
    <location>
        <begin position="447"/>
        <end position="469"/>
    </location>
</feature>
<keyword evidence="6" id="KW-0206">Cytoskeleton</keyword>
<feature type="compositionally biased region" description="Basic and acidic residues" evidence="8">
    <location>
        <begin position="1072"/>
        <end position="1082"/>
    </location>
</feature>
<feature type="region of interest" description="Disordered" evidence="8">
    <location>
        <begin position="447"/>
        <end position="485"/>
    </location>
</feature>
<dbReference type="PANTHER" id="PTHR13924:SF11">
    <property type="entry name" value="TRANSFORMING ACIDIC COILED-COIL-CONTAINING PROTEIN 2"/>
    <property type="match status" value="1"/>
</dbReference>
<feature type="region of interest" description="Disordered" evidence="8">
    <location>
        <begin position="1246"/>
        <end position="1336"/>
    </location>
</feature>
<dbReference type="FunFam" id="1.20.5.1700:FF:000001">
    <property type="entry name" value="Transforming acidic coiled-coil-containing protein 1 isoform 2"/>
    <property type="match status" value="1"/>
</dbReference>
<accession>A0A8C0FUN1</accession>
<feature type="region of interest" description="Disordered" evidence="8">
    <location>
        <begin position="1190"/>
        <end position="1210"/>
    </location>
</feature>
<protein>
    <submittedName>
        <fullName evidence="10">Transforming acidic coiled-coil containing protein 2</fullName>
    </submittedName>
</protein>
<dbReference type="Gene3D" id="1.20.5.1700">
    <property type="match status" value="1"/>
</dbReference>
<feature type="compositionally biased region" description="Polar residues" evidence="8">
    <location>
        <begin position="2091"/>
        <end position="2106"/>
    </location>
</feature>
<dbReference type="GO" id="GO:0007052">
    <property type="term" value="P:mitotic spindle organization"/>
    <property type="evidence" value="ECO:0007669"/>
    <property type="project" value="InterPro"/>
</dbReference>
<feature type="compositionally biased region" description="Basic and acidic residues" evidence="8">
    <location>
        <begin position="882"/>
        <end position="899"/>
    </location>
</feature>
<keyword evidence="11" id="KW-1185">Reference proteome</keyword>
<feature type="region of interest" description="Disordered" evidence="8">
    <location>
        <begin position="1637"/>
        <end position="1674"/>
    </location>
</feature>
<dbReference type="InterPro" id="IPR039915">
    <property type="entry name" value="TACC"/>
</dbReference>
<keyword evidence="4" id="KW-0597">Phosphoprotein</keyword>
<feature type="compositionally biased region" description="Polar residues" evidence="8">
    <location>
        <begin position="1994"/>
        <end position="2006"/>
    </location>
</feature>